<gene>
    <name evidence="3" type="ORF">GOB87_12825</name>
</gene>
<dbReference type="AlphaFoldDB" id="A0A967ECN4"/>
<comment type="caution">
    <text evidence="3">The sequence shown here is derived from an EMBL/GenBank/DDBJ whole genome shotgun (WGS) entry which is preliminary data.</text>
</comment>
<keyword evidence="4" id="KW-1185">Reference proteome</keyword>
<reference evidence="3" key="1">
    <citation type="submission" date="2019-11" db="EMBL/GenBank/DDBJ databases">
        <title>Description of new Acetobacter species.</title>
        <authorList>
            <person name="Cleenwerck I."/>
            <person name="Sombolestani A.S."/>
        </authorList>
    </citation>
    <scope>NUCLEOTIDE SEQUENCE</scope>
    <source>
        <strain evidence="3">LMG 1626</strain>
    </source>
</reference>
<dbReference type="EMBL" id="WOTH01000034">
    <property type="protein sequence ID" value="NHO54818.1"/>
    <property type="molecule type" value="Genomic_DNA"/>
</dbReference>
<evidence type="ECO:0000313" key="4">
    <source>
        <dbReference type="Proteomes" id="UP000597459"/>
    </source>
</evidence>
<evidence type="ECO:0000256" key="1">
    <source>
        <dbReference type="SAM" id="MobiDB-lite"/>
    </source>
</evidence>
<protein>
    <recommendedName>
        <fullName evidence="2">Metallo-beta-lactamase domain-containing protein</fullName>
    </recommendedName>
</protein>
<dbReference type="Pfam" id="PF12706">
    <property type="entry name" value="Lactamase_B_2"/>
    <property type="match status" value="1"/>
</dbReference>
<evidence type="ECO:0000259" key="2">
    <source>
        <dbReference type="Pfam" id="PF12706"/>
    </source>
</evidence>
<dbReference type="SUPFAM" id="SSF56281">
    <property type="entry name" value="Metallo-hydrolase/oxidoreductase"/>
    <property type="match status" value="1"/>
</dbReference>
<dbReference type="PANTHER" id="PTHR15032:SF4">
    <property type="entry name" value="N-ACYL-PHOSPHATIDYLETHANOLAMINE-HYDROLYZING PHOSPHOLIPASE D"/>
    <property type="match status" value="1"/>
</dbReference>
<dbReference type="GO" id="GO:0005737">
    <property type="term" value="C:cytoplasm"/>
    <property type="evidence" value="ECO:0007669"/>
    <property type="project" value="TreeGrafter"/>
</dbReference>
<evidence type="ECO:0000313" key="3">
    <source>
        <dbReference type="EMBL" id="NHO54818.1"/>
    </source>
</evidence>
<dbReference type="InterPro" id="IPR036866">
    <property type="entry name" value="RibonucZ/Hydroxyglut_hydro"/>
</dbReference>
<dbReference type="Gene3D" id="3.60.15.10">
    <property type="entry name" value="Ribonuclease Z/Hydroxyacylglutathione hydrolase-like"/>
    <property type="match status" value="1"/>
</dbReference>
<accession>A0A967ECN4</accession>
<sequence length="357" mass="39666">MVRHPFPLSDHCTGQLFHNTPLPPDWAQAPRPPQWPDDANPEVTIVPGRKRGLRPLPFLRWMLSTLSEQPERIVDPPAPGDVHVPLALGQISVTFIGHDTFLLRLPQPDGHVMTVLTDPIFSERCSPVSFFGPKRFRAPALKLMDLPPIDLILVSHCHYDHLDLPSLRALGRRDNPLVITPIGNGDLIRKAGLKRIVEQDWWESLRFGAIEVTCTPARHFAQRSLFDGGCRLWGGFLLRTRGKPSCSMYFAGDSAHGPHWHDIREQLGAPDVALLPIGAYAPRSALRKVHVDPVEAVAAFRALGARHGVAMHFDTFPLSQEPMGEAQRCLAETLAWAGLAPESFAPLVFGETRVFEV</sequence>
<feature type="region of interest" description="Disordered" evidence="1">
    <location>
        <begin position="19"/>
        <end position="41"/>
    </location>
</feature>
<organism evidence="3 4">
    <name type="scientific">Acetobacter estunensis</name>
    <dbReference type="NCBI Taxonomy" id="104097"/>
    <lineage>
        <taxon>Bacteria</taxon>
        <taxon>Pseudomonadati</taxon>
        <taxon>Pseudomonadota</taxon>
        <taxon>Alphaproteobacteria</taxon>
        <taxon>Acetobacterales</taxon>
        <taxon>Acetobacteraceae</taxon>
        <taxon>Acetobacter</taxon>
    </lineage>
</organism>
<dbReference type="InterPro" id="IPR001279">
    <property type="entry name" value="Metallo-B-lactamas"/>
</dbReference>
<dbReference type="PANTHER" id="PTHR15032">
    <property type="entry name" value="N-ACYL-PHOSPHATIDYLETHANOLAMINE-HYDROLYZING PHOSPHOLIPASE D"/>
    <property type="match status" value="1"/>
</dbReference>
<feature type="domain" description="Metallo-beta-lactamase" evidence="2">
    <location>
        <begin position="114"/>
        <end position="313"/>
    </location>
</feature>
<dbReference type="RefSeq" id="WP_166317585.1">
    <property type="nucleotide sequence ID" value="NZ_WOTH01000034.1"/>
</dbReference>
<proteinExistence type="predicted"/>
<dbReference type="Proteomes" id="UP000597459">
    <property type="component" value="Unassembled WGS sequence"/>
</dbReference>
<name>A0A967ECN4_9PROT</name>